<comment type="subcellular location">
    <subcellularLocation>
        <location evidence="7">Cell membrane</location>
        <topology evidence="7">Multi-pass membrane protein</topology>
    </subcellularLocation>
</comment>
<dbReference type="SUPFAM" id="SSF56024">
    <property type="entry name" value="Phospholipase D/nuclease"/>
    <property type="match status" value="2"/>
</dbReference>
<feature type="active site" evidence="7">
    <location>
        <position position="402"/>
    </location>
</feature>
<keyword evidence="11" id="KW-1185">Reference proteome</keyword>
<dbReference type="Proteomes" id="UP001232001">
    <property type="component" value="Chromosome"/>
</dbReference>
<keyword evidence="3 7" id="KW-0812">Transmembrane</keyword>
<evidence type="ECO:0000256" key="5">
    <source>
        <dbReference type="ARBA" id="ARBA00022989"/>
    </source>
</evidence>
<evidence type="ECO:0000256" key="4">
    <source>
        <dbReference type="ARBA" id="ARBA00022737"/>
    </source>
</evidence>
<dbReference type="HAMAP" id="MF_01916">
    <property type="entry name" value="Cardiolipin_synth_Cls"/>
    <property type="match status" value="1"/>
</dbReference>
<dbReference type="InterPro" id="IPR022924">
    <property type="entry name" value="Cardiolipin_synthase"/>
</dbReference>
<comment type="catalytic activity">
    <reaction evidence="7">
        <text>2 a 1,2-diacyl-sn-glycero-3-phospho-(1'-sn-glycerol) = a cardiolipin + glycerol</text>
        <dbReference type="Rhea" id="RHEA:31451"/>
        <dbReference type="ChEBI" id="CHEBI:17754"/>
        <dbReference type="ChEBI" id="CHEBI:62237"/>
        <dbReference type="ChEBI" id="CHEBI:64716"/>
    </reaction>
</comment>
<dbReference type="Pfam" id="PF13091">
    <property type="entry name" value="PLDc_2"/>
    <property type="match status" value="2"/>
</dbReference>
<feature type="transmembrane region" description="Helical" evidence="7">
    <location>
        <begin position="31"/>
        <end position="51"/>
    </location>
</feature>
<comment type="similarity">
    <text evidence="7">Belongs to the phospholipase D family. Cardiolipin synthase subfamily.</text>
</comment>
<dbReference type="EMBL" id="CP122539">
    <property type="protein sequence ID" value="WGH75121.1"/>
    <property type="molecule type" value="Genomic_DNA"/>
</dbReference>
<sequence>MITTLLAILYIAVIATVAIIIVNTSTASKSIAYLFLLFLFPVVGIIIYFSIGMNYRTHKLYNKKLSVDKNFFAKLKEQVQSYAEKTLSESKKNLAHFYNLTKYVHLENFLTGDNEVSLLLNGENKFQEVIKALKAAKNHIHIEYYIFQNDDIGKKIGEILKEKATEGVDVRFIYDDYGSKNIRKSFVESLKNSGVEAFPFYKIKWLLFANRINYRNHRKIIIVDGKVGFVGGINVSDRYSNPNKFNRYWRDTHVKIEGPAVLSLQRVFLADWNFCANQNMILEEKFFPLIEEKDEKTNEENQLVQIIASGPDSDHPDIMYALIQAILLSKKEILITTPYFVPRTSFLDAIKIARLSGVDIKLLVPDVSDSKLVNAVSHSFYKEILEVGVEIYKYEKGFIHAKTMVFDGFVSTVGTANLDERSFDLNFEINAFIYNKKFAAKLKEAFLEDVKNSKKIVLEEWNSRSIITRFIEKAARLLAPIL</sequence>
<dbReference type="InterPro" id="IPR025202">
    <property type="entry name" value="PLD-like_dom"/>
</dbReference>
<keyword evidence="4" id="KW-0677">Repeat</keyword>
<organism evidence="10 11">
    <name type="scientific">Tenacibaculum tangerinum</name>
    <dbReference type="NCBI Taxonomy" id="3038772"/>
    <lineage>
        <taxon>Bacteria</taxon>
        <taxon>Pseudomonadati</taxon>
        <taxon>Bacteroidota</taxon>
        <taxon>Flavobacteriia</taxon>
        <taxon>Flavobacteriales</taxon>
        <taxon>Flavobacteriaceae</taxon>
        <taxon>Tenacibaculum</taxon>
    </lineage>
</organism>
<comment type="function">
    <text evidence="7">Catalyzes the reversible phosphatidyl group transfer from one phosphatidylglycerol molecule to another to form cardiolipin (CL) (diphosphatidylglycerol) and glycerol.</text>
</comment>
<keyword evidence="7" id="KW-0444">Lipid biosynthesis</keyword>
<dbReference type="CDD" id="cd09112">
    <property type="entry name" value="PLDc_CLS_2"/>
    <property type="match status" value="1"/>
</dbReference>
<keyword evidence="6 7" id="KW-0472">Membrane</keyword>
<evidence type="ECO:0000313" key="11">
    <source>
        <dbReference type="Proteomes" id="UP001232001"/>
    </source>
</evidence>
<evidence type="ECO:0000256" key="8">
    <source>
        <dbReference type="NCBIfam" id="TIGR04265"/>
    </source>
</evidence>
<proteinExistence type="inferred from homology"/>
<feature type="active site" evidence="7">
    <location>
        <position position="400"/>
    </location>
</feature>
<reference evidence="10 11" key="1">
    <citation type="submission" date="2023-04" db="EMBL/GenBank/DDBJ databases">
        <title>Tenacibaculum tangerinum sp. nov., isolated from sea tidal flat of South Korea.</title>
        <authorList>
            <person name="Lee S.H."/>
            <person name="Kim J.-J."/>
        </authorList>
    </citation>
    <scope>NUCLEOTIDE SEQUENCE [LARGE SCALE GENOMIC DNA]</scope>
    <source>
        <strain evidence="10 11">GRR-S3-23</strain>
    </source>
</reference>
<dbReference type="EC" id="2.7.8.-" evidence="7 8"/>
<dbReference type="InterPro" id="IPR030874">
    <property type="entry name" value="Cardiolipin_synth_Firmi"/>
</dbReference>
<evidence type="ECO:0000256" key="6">
    <source>
        <dbReference type="ARBA" id="ARBA00023136"/>
    </source>
</evidence>
<accession>A0ABY8L1Y8</accession>
<evidence type="ECO:0000256" key="1">
    <source>
        <dbReference type="ARBA" id="ARBA00022475"/>
    </source>
</evidence>
<keyword evidence="1 7" id="KW-1003">Cell membrane</keyword>
<name>A0ABY8L1Y8_9FLAO</name>
<dbReference type="RefSeq" id="WP_279651011.1">
    <property type="nucleotide sequence ID" value="NZ_CP122539.1"/>
</dbReference>
<feature type="domain" description="PLD phosphodiesterase" evidence="9">
    <location>
        <begin position="395"/>
        <end position="422"/>
    </location>
</feature>
<keyword evidence="5 7" id="KW-1133">Transmembrane helix</keyword>
<dbReference type="SMART" id="SM00155">
    <property type="entry name" value="PLDc"/>
    <property type="match status" value="2"/>
</dbReference>
<evidence type="ECO:0000256" key="7">
    <source>
        <dbReference type="HAMAP-Rule" id="MF_01916"/>
    </source>
</evidence>
<dbReference type="CDD" id="cd09110">
    <property type="entry name" value="PLDc_CLS_1"/>
    <property type="match status" value="1"/>
</dbReference>
<keyword evidence="7" id="KW-1208">Phospholipid metabolism</keyword>
<feature type="active site" evidence="7">
    <location>
        <position position="219"/>
    </location>
</feature>
<evidence type="ECO:0000259" key="9">
    <source>
        <dbReference type="PROSITE" id="PS50035"/>
    </source>
</evidence>
<evidence type="ECO:0000256" key="2">
    <source>
        <dbReference type="ARBA" id="ARBA00022679"/>
    </source>
</evidence>
<dbReference type="Gene3D" id="3.30.870.10">
    <property type="entry name" value="Endonuclease Chain A"/>
    <property type="match status" value="2"/>
</dbReference>
<feature type="active site" evidence="7">
    <location>
        <position position="224"/>
    </location>
</feature>
<feature type="domain" description="PLD phosphodiesterase" evidence="9">
    <location>
        <begin position="212"/>
        <end position="239"/>
    </location>
</feature>
<dbReference type="PROSITE" id="PS50035">
    <property type="entry name" value="PLD"/>
    <property type="match status" value="2"/>
</dbReference>
<keyword evidence="7" id="KW-0443">Lipid metabolism</keyword>
<protein>
    <recommendedName>
        <fullName evidence="7 8">Cardiolipin synthase</fullName>
        <shortName evidence="7">CL synthase</shortName>
        <ecNumber evidence="7 8">2.7.8.-</ecNumber>
    </recommendedName>
</protein>
<keyword evidence="7" id="KW-0594">Phospholipid biosynthesis</keyword>
<dbReference type="PANTHER" id="PTHR21248">
    <property type="entry name" value="CARDIOLIPIN SYNTHASE"/>
    <property type="match status" value="1"/>
</dbReference>
<dbReference type="InterPro" id="IPR001736">
    <property type="entry name" value="PLipase_D/transphosphatidylase"/>
</dbReference>
<keyword evidence="2 7" id="KW-0808">Transferase</keyword>
<gene>
    <name evidence="10" type="primary">cls</name>
    <name evidence="10" type="ORF">P8625_13750</name>
</gene>
<feature type="active site" evidence="7">
    <location>
        <position position="407"/>
    </location>
</feature>
<dbReference type="NCBIfam" id="TIGR04265">
    <property type="entry name" value="bac_cardiolipin"/>
    <property type="match status" value="1"/>
</dbReference>
<evidence type="ECO:0000313" key="10">
    <source>
        <dbReference type="EMBL" id="WGH75121.1"/>
    </source>
</evidence>
<evidence type="ECO:0000256" key="3">
    <source>
        <dbReference type="ARBA" id="ARBA00022692"/>
    </source>
</evidence>
<dbReference type="PANTHER" id="PTHR21248:SF22">
    <property type="entry name" value="PHOSPHOLIPASE D"/>
    <property type="match status" value="1"/>
</dbReference>
<feature type="active site" evidence="7">
    <location>
        <position position="217"/>
    </location>
</feature>
<feature type="transmembrane region" description="Helical" evidence="7">
    <location>
        <begin position="7"/>
        <end position="25"/>
    </location>
</feature>